<dbReference type="Pfam" id="PF09413">
    <property type="entry name" value="DUF2007"/>
    <property type="match status" value="1"/>
</dbReference>
<dbReference type="RefSeq" id="WP_093918932.1">
    <property type="nucleotide sequence ID" value="NZ_FONW01000002.1"/>
</dbReference>
<accession>A0A1I2EX05</accession>
<dbReference type="SUPFAM" id="SSF54913">
    <property type="entry name" value="GlnB-like"/>
    <property type="match status" value="1"/>
</dbReference>
<name>A0A1I2EX05_9BACT</name>
<dbReference type="EMBL" id="FONW01000002">
    <property type="protein sequence ID" value="SFE97243.1"/>
    <property type="molecule type" value="Genomic_DNA"/>
</dbReference>
<keyword evidence="4" id="KW-1185">Reference proteome</keyword>
<keyword evidence="1" id="KW-0812">Transmembrane</keyword>
<evidence type="ECO:0000259" key="2">
    <source>
        <dbReference type="Pfam" id="PF09413"/>
    </source>
</evidence>
<evidence type="ECO:0000313" key="4">
    <source>
        <dbReference type="Proteomes" id="UP000198964"/>
    </source>
</evidence>
<dbReference type="Gene3D" id="3.30.70.790">
    <property type="entry name" value="UreE, C-terminal domain"/>
    <property type="match status" value="1"/>
</dbReference>
<evidence type="ECO:0000256" key="1">
    <source>
        <dbReference type="SAM" id="Phobius"/>
    </source>
</evidence>
<dbReference type="AlphaFoldDB" id="A0A1I2EX05"/>
<dbReference type="InterPro" id="IPR011322">
    <property type="entry name" value="N-reg_PII-like_a/b"/>
</dbReference>
<proteinExistence type="predicted"/>
<organism evidence="3 4">
    <name type="scientific">Sunxiuqinia elliptica</name>
    <dbReference type="NCBI Taxonomy" id="655355"/>
    <lineage>
        <taxon>Bacteria</taxon>
        <taxon>Pseudomonadati</taxon>
        <taxon>Bacteroidota</taxon>
        <taxon>Bacteroidia</taxon>
        <taxon>Marinilabiliales</taxon>
        <taxon>Prolixibacteraceae</taxon>
        <taxon>Sunxiuqinia</taxon>
    </lineage>
</organism>
<dbReference type="InterPro" id="IPR018551">
    <property type="entry name" value="DUF2007"/>
</dbReference>
<keyword evidence="1" id="KW-0472">Membrane</keyword>
<gene>
    <name evidence="3" type="ORF">SAMN05216283_102257</name>
</gene>
<dbReference type="STRING" id="655355.SAMN05216283_102257"/>
<feature type="domain" description="DUF2007" evidence="2">
    <location>
        <begin position="4"/>
        <end position="69"/>
    </location>
</feature>
<reference evidence="3 4" key="1">
    <citation type="submission" date="2016-10" db="EMBL/GenBank/DDBJ databases">
        <authorList>
            <person name="de Groot N.N."/>
        </authorList>
    </citation>
    <scope>NUCLEOTIDE SEQUENCE [LARGE SCALE GENOMIC DNA]</scope>
    <source>
        <strain evidence="3 4">CGMCC 1.9156</strain>
    </source>
</reference>
<keyword evidence="1" id="KW-1133">Transmembrane helix</keyword>
<sequence length="156" mass="17741">MKNWQIICSFTYPHEAHQARIYLENSAIHCTLQDEMTVQVYGLYSNALGGVKLLVPEKDFEQARNLLVEGGYIQSNSAAEQAPPVPQVVTTDNKHCPFCQSTNIAKRKDPNLLVVVLYFILGVFFPIFKSGYQCFDCEKQWKPISPKQAEKNRQGE</sequence>
<dbReference type="Proteomes" id="UP000198964">
    <property type="component" value="Unassembled WGS sequence"/>
</dbReference>
<evidence type="ECO:0000313" key="3">
    <source>
        <dbReference type="EMBL" id="SFE97243.1"/>
    </source>
</evidence>
<protein>
    <submittedName>
        <fullName evidence="3">Putative signal transducing protein</fullName>
    </submittedName>
</protein>
<feature type="transmembrane region" description="Helical" evidence="1">
    <location>
        <begin position="111"/>
        <end position="128"/>
    </location>
</feature>